<dbReference type="InParanoid" id="A0A0D2USD3"/>
<evidence type="ECO:0000313" key="4">
    <source>
        <dbReference type="Proteomes" id="UP000008743"/>
    </source>
</evidence>
<dbReference type="PANTHER" id="PTHR42886">
    <property type="entry name" value="RE40534P-RELATED"/>
    <property type="match status" value="1"/>
</dbReference>
<dbReference type="Pfam" id="PF12146">
    <property type="entry name" value="Hydrolase_4"/>
    <property type="match status" value="1"/>
</dbReference>
<sequence>MQVQFQAPAISAEPNAPPIMLRGQLDPPPSTTTTTTTTLGQAQPLHDNATARRLEPSRAVMLVCHGMFCCRDQRLLKDVADAVRRAAGCWTLRFDFSTGMGESDGETRFSMLRRDVAEIRAAISALWREHRLVTIGLVGHSKGANEVLMFAANELPGLIHNPTAADLAGCVHTPFSVVAIAPRCWMEAAMTSRFTPEQLAELQSTGTMPWRVSPLAPEFFRPEDLELRSTRVKARHTITITQEEVDERMATDMQQACRLLGAACRVQFVHGTADTVIPQADSLELHRHAAGSEMVSVQAADHMFSSDSSIETVTSAVAAFCAPSKMGLAPSSPLVVSGL</sequence>
<dbReference type="eggNOG" id="KOG4667">
    <property type="taxonomic scope" value="Eukaryota"/>
</dbReference>
<dbReference type="OrthoDB" id="9988524at2759"/>
<dbReference type="Proteomes" id="UP000008743">
    <property type="component" value="Unassembled WGS sequence"/>
</dbReference>
<feature type="domain" description="Serine aminopeptidase S33" evidence="2">
    <location>
        <begin position="56"/>
        <end position="293"/>
    </location>
</feature>
<dbReference type="SUPFAM" id="SSF53474">
    <property type="entry name" value="alpha/beta-Hydrolases"/>
    <property type="match status" value="1"/>
</dbReference>
<reference evidence="4" key="1">
    <citation type="submission" date="2011-02" db="EMBL/GenBank/DDBJ databases">
        <title>The Genome Sequence of Capsaspora owczarzaki ATCC 30864.</title>
        <authorList>
            <person name="Russ C."/>
            <person name="Cuomo C."/>
            <person name="Burger G."/>
            <person name="Gray M.W."/>
            <person name="Holland P.W.H."/>
            <person name="King N."/>
            <person name="Lang F.B.F."/>
            <person name="Roger A.J."/>
            <person name="Ruiz-Trillo I."/>
            <person name="Young S.K."/>
            <person name="Zeng Q."/>
            <person name="Gargeya S."/>
            <person name="Alvarado L."/>
            <person name="Berlin A."/>
            <person name="Chapman S.B."/>
            <person name="Chen Z."/>
            <person name="Freedman E."/>
            <person name="Gellesch M."/>
            <person name="Goldberg J."/>
            <person name="Griggs A."/>
            <person name="Gujja S."/>
            <person name="Heilman E."/>
            <person name="Heiman D."/>
            <person name="Howarth C."/>
            <person name="Mehta T."/>
            <person name="Neiman D."/>
            <person name="Pearson M."/>
            <person name="Roberts A."/>
            <person name="Saif S."/>
            <person name="Shea T."/>
            <person name="Shenoy N."/>
            <person name="Sisk P."/>
            <person name="Stolte C."/>
            <person name="Sykes S."/>
            <person name="White J."/>
            <person name="Yandava C."/>
            <person name="Haas B."/>
            <person name="Nusbaum C."/>
            <person name="Birren B."/>
        </authorList>
    </citation>
    <scope>NUCLEOTIDE SEQUENCE</scope>
    <source>
        <strain evidence="4">ATCC 30864</strain>
    </source>
</reference>
<proteinExistence type="predicted"/>
<dbReference type="InterPro" id="IPR029058">
    <property type="entry name" value="AB_hydrolase_fold"/>
</dbReference>
<organism evidence="3 4">
    <name type="scientific">Capsaspora owczarzaki (strain ATCC 30864)</name>
    <dbReference type="NCBI Taxonomy" id="595528"/>
    <lineage>
        <taxon>Eukaryota</taxon>
        <taxon>Filasterea</taxon>
        <taxon>Capsaspora</taxon>
    </lineage>
</organism>
<keyword evidence="4" id="KW-1185">Reference proteome</keyword>
<evidence type="ECO:0000259" key="2">
    <source>
        <dbReference type="Pfam" id="PF12146"/>
    </source>
</evidence>
<dbReference type="OMA" id="PRDNIPR"/>
<dbReference type="InterPro" id="IPR022742">
    <property type="entry name" value="Hydrolase_4"/>
</dbReference>
<dbReference type="PANTHER" id="PTHR42886:SF53">
    <property type="entry name" value="ALPHA_BETA-HYDROLASES SUPERFAMILY PROTEIN"/>
    <property type="match status" value="1"/>
</dbReference>
<feature type="region of interest" description="Disordered" evidence="1">
    <location>
        <begin position="1"/>
        <end position="39"/>
    </location>
</feature>
<dbReference type="RefSeq" id="XP_004343053.1">
    <property type="nucleotide sequence ID" value="XM_004343003.2"/>
</dbReference>
<evidence type="ECO:0000313" key="3">
    <source>
        <dbReference type="EMBL" id="KJE97886.1"/>
    </source>
</evidence>
<dbReference type="STRING" id="595528.A0A0D2USD3"/>
<evidence type="ECO:0000256" key="1">
    <source>
        <dbReference type="SAM" id="MobiDB-lite"/>
    </source>
</evidence>
<dbReference type="AlphaFoldDB" id="A0A0D2USD3"/>
<dbReference type="EMBL" id="KE346375">
    <property type="protein sequence ID" value="KJE97886.1"/>
    <property type="molecule type" value="Genomic_DNA"/>
</dbReference>
<protein>
    <recommendedName>
        <fullName evidence="2">Serine aminopeptidase S33 domain-containing protein</fullName>
    </recommendedName>
</protein>
<gene>
    <name evidence="3" type="ORF">CAOG_007965</name>
</gene>
<name>A0A0D2USD3_CAPO3</name>
<accession>A0A0D2USD3</accession>
<dbReference type="Gene3D" id="3.40.50.1820">
    <property type="entry name" value="alpha/beta hydrolase"/>
    <property type="match status" value="1"/>
</dbReference>